<dbReference type="OrthoDB" id="9763003at2"/>
<evidence type="ECO:0000313" key="8">
    <source>
        <dbReference type="EMBL" id="SHH24243.1"/>
    </source>
</evidence>
<dbReference type="AlphaFoldDB" id="A0A1M5REJ7"/>
<keyword evidence="4 6" id="KW-1133">Transmembrane helix</keyword>
<keyword evidence="9" id="KW-1185">Reference proteome</keyword>
<dbReference type="EMBL" id="FQWX01000029">
    <property type="protein sequence ID" value="SHH24243.1"/>
    <property type="molecule type" value="Genomic_DNA"/>
</dbReference>
<dbReference type="PANTHER" id="PTHR10010">
    <property type="entry name" value="SOLUTE CARRIER FAMILY 34 SODIUM PHOSPHATE , MEMBER 2-RELATED"/>
    <property type="match status" value="1"/>
</dbReference>
<organism evidence="8 9">
    <name type="scientific">Asaccharospora irregularis DSM 2635</name>
    <dbReference type="NCBI Taxonomy" id="1121321"/>
    <lineage>
        <taxon>Bacteria</taxon>
        <taxon>Bacillati</taxon>
        <taxon>Bacillota</taxon>
        <taxon>Clostridia</taxon>
        <taxon>Peptostreptococcales</taxon>
        <taxon>Peptostreptococcaceae</taxon>
        <taxon>Asaccharospora</taxon>
    </lineage>
</organism>
<dbReference type="Gene3D" id="1.20.58.220">
    <property type="entry name" value="Phosphate transport system protein phou homolog 2, domain 2"/>
    <property type="match status" value="1"/>
</dbReference>
<evidence type="ECO:0000256" key="5">
    <source>
        <dbReference type="ARBA" id="ARBA00023136"/>
    </source>
</evidence>
<dbReference type="InterPro" id="IPR026022">
    <property type="entry name" value="PhoU_dom"/>
</dbReference>
<dbReference type="STRING" id="1121321.SAMN04488530_12915"/>
<protein>
    <submittedName>
        <fullName evidence="8">Phosphate:Na+ symporter</fullName>
    </submittedName>
</protein>
<comment type="subcellular location">
    <subcellularLocation>
        <location evidence="1">Cell membrane</location>
        <topology evidence="1">Multi-pass membrane protein</topology>
    </subcellularLocation>
</comment>
<evidence type="ECO:0000313" key="9">
    <source>
        <dbReference type="Proteomes" id="UP000243255"/>
    </source>
</evidence>
<dbReference type="RefSeq" id="WP_073126943.1">
    <property type="nucleotide sequence ID" value="NZ_BAABCH010000087.1"/>
</dbReference>
<feature type="transmembrane region" description="Helical" evidence="6">
    <location>
        <begin position="37"/>
        <end position="58"/>
    </location>
</feature>
<dbReference type="Pfam" id="PF01895">
    <property type="entry name" value="PhoU"/>
    <property type="match status" value="2"/>
</dbReference>
<dbReference type="GO" id="GO:0005436">
    <property type="term" value="F:sodium:phosphate symporter activity"/>
    <property type="evidence" value="ECO:0007669"/>
    <property type="project" value="InterPro"/>
</dbReference>
<evidence type="ECO:0000256" key="3">
    <source>
        <dbReference type="ARBA" id="ARBA00022692"/>
    </source>
</evidence>
<accession>A0A1M5REJ7</accession>
<feature type="domain" description="PhoU" evidence="7">
    <location>
        <begin position="449"/>
        <end position="534"/>
    </location>
</feature>
<keyword evidence="2" id="KW-1003">Cell membrane</keyword>
<evidence type="ECO:0000256" key="2">
    <source>
        <dbReference type="ARBA" id="ARBA00022475"/>
    </source>
</evidence>
<evidence type="ECO:0000256" key="1">
    <source>
        <dbReference type="ARBA" id="ARBA00004651"/>
    </source>
</evidence>
<sequence length="542" mass="59008">MEIVISLMGGLGLFLYGMNLMAEGLQKSAGTKLKKIIELLTSNLLMGVLVGTGVTAVIQSSSATTVMVVGFVNAGIMSLTQAMGVIMGANIGTTMTAQLVSFDLNGMAPVAIGVGIILYLFGNKPKIKNMAEILIGFGILFTGMDFMKNAVEPLQEYKGFTDLLVTFGNYPLLGLLLGFGITAIVQSSSASMGMLLALASQGLIPLNAALPILYGQNIGTCVTSLISSIGASRNARRAAMMHLIFNVLGTVIFLIVLNKPVVSLVTSMNPGNVARQIANTHTLFNVISVIILLPFTKYIIKLAIKLVPDKENDLEEEETKIIKYIDARMLETPSIALVNTVKETLRMGDKAKESLKAAMEGIFEHSSAKIEKTFRRERLINELQKSILHYLLDLSKTSLDEDSREVVDVLFNTVNDIERVGDHAKNIAELVQTALDTDIVFSAQGKAELEDMYNKVISTYTYALEAMRTDDVDLACKVIKMEEQVDIMEKSCRANHMHRLNNNSCSIDNGVIYLDIVSNLERVSDHAVNIAQQVIAKRTGND</sequence>
<dbReference type="NCBIfam" id="TIGR00704">
    <property type="entry name" value="NaPi_cotrn_rel"/>
    <property type="match status" value="1"/>
</dbReference>
<feature type="transmembrane region" description="Helical" evidence="6">
    <location>
        <begin position="163"/>
        <end position="184"/>
    </location>
</feature>
<feature type="transmembrane region" description="Helical" evidence="6">
    <location>
        <begin position="64"/>
        <end position="87"/>
    </location>
</feature>
<keyword evidence="5 6" id="KW-0472">Membrane</keyword>
<dbReference type="SUPFAM" id="SSF109755">
    <property type="entry name" value="PhoU-like"/>
    <property type="match status" value="1"/>
</dbReference>
<dbReference type="InterPro" id="IPR004633">
    <property type="entry name" value="NaPi_cotrn-rel/YqeW-like"/>
</dbReference>
<dbReference type="Proteomes" id="UP000243255">
    <property type="component" value="Unassembled WGS sequence"/>
</dbReference>
<keyword evidence="3 6" id="KW-0812">Transmembrane</keyword>
<feature type="transmembrane region" description="Helical" evidence="6">
    <location>
        <begin position="99"/>
        <end position="121"/>
    </location>
</feature>
<proteinExistence type="predicted"/>
<evidence type="ECO:0000256" key="4">
    <source>
        <dbReference type="ARBA" id="ARBA00022989"/>
    </source>
</evidence>
<feature type="domain" description="PhoU" evidence="7">
    <location>
        <begin position="345"/>
        <end position="431"/>
    </location>
</feature>
<dbReference type="Pfam" id="PF02690">
    <property type="entry name" value="Na_Pi_cotrans"/>
    <property type="match status" value="2"/>
</dbReference>
<feature type="transmembrane region" description="Helical" evidence="6">
    <location>
        <begin position="277"/>
        <end position="300"/>
    </location>
</feature>
<feature type="transmembrane region" description="Helical" evidence="6">
    <location>
        <begin position="6"/>
        <end position="25"/>
    </location>
</feature>
<feature type="transmembrane region" description="Helical" evidence="6">
    <location>
        <begin position="238"/>
        <end position="257"/>
    </location>
</feature>
<dbReference type="NCBIfam" id="NF037997">
    <property type="entry name" value="Na_Pi_symport"/>
    <property type="match status" value="1"/>
</dbReference>
<evidence type="ECO:0000259" key="7">
    <source>
        <dbReference type="Pfam" id="PF01895"/>
    </source>
</evidence>
<dbReference type="GO" id="GO:0005886">
    <property type="term" value="C:plasma membrane"/>
    <property type="evidence" value="ECO:0007669"/>
    <property type="project" value="UniProtKB-SubCell"/>
</dbReference>
<dbReference type="PANTHER" id="PTHR10010:SF46">
    <property type="entry name" value="SODIUM-DEPENDENT PHOSPHATE TRANSPORT PROTEIN 2B"/>
    <property type="match status" value="1"/>
</dbReference>
<dbReference type="GO" id="GO:0044341">
    <property type="term" value="P:sodium-dependent phosphate transport"/>
    <property type="evidence" value="ECO:0007669"/>
    <property type="project" value="InterPro"/>
</dbReference>
<feature type="transmembrane region" description="Helical" evidence="6">
    <location>
        <begin position="204"/>
        <end position="226"/>
    </location>
</feature>
<evidence type="ECO:0000256" key="6">
    <source>
        <dbReference type="SAM" id="Phobius"/>
    </source>
</evidence>
<gene>
    <name evidence="8" type="ORF">SAMN04488530_12915</name>
</gene>
<dbReference type="InterPro" id="IPR003841">
    <property type="entry name" value="Na/Pi_transpt"/>
</dbReference>
<dbReference type="InterPro" id="IPR038078">
    <property type="entry name" value="PhoU-like_sf"/>
</dbReference>
<name>A0A1M5REJ7_9FIRM</name>
<reference evidence="9" key="1">
    <citation type="submission" date="2016-11" db="EMBL/GenBank/DDBJ databases">
        <authorList>
            <person name="Varghese N."/>
            <person name="Submissions S."/>
        </authorList>
    </citation>
    <scope>NUCLEOTIDE SEQUENCE [LARGE SCALE GENOMIC DNA]</scope>
    <source>
        <strain evidence="9">DSM 2635</strain>
    </source>
</reference>